<dbReference type="GO" id="GO:0003677">
    <property type="term" value="F:DNA binding"/>
    <property type="evidence" value="ECO:0007669"/>
    <property type="project" value="UniProtKB-KW"/>
</dbReference>
<dbReference type="Gene3D" id="1.10.10.10">
    <property type="entry name" value="Winged helix-like DNA-binding domain superfamily/Winged helix DNA-binding domain"/>
    <property type="match status" value="1"/>
</dbReference>
<evidence type="ECO:0000256" key="5">
    <source>
        <dbReference type="ARBA" id="ARBA00023163"/>
    </source>
</evidence>
<evidence type="ECO:0000256" key="4">
    <source>
        <dbReference type="ARBA" id="ARBA00023125"/>
    </source>
</evidence>
<dbReference type="EMBL" id="CP019063">
    <property type="protein sequence ID" value="AVF37882.1"/>
    <property type="molecule type" value="Genomic_DNA"/>
</dbReference>
<evidence type="ECO:0000259" key="6">
    <source>
        <dbReference type="PROSITE" id="PS50931"/>
    </source>
</evidence>
<accession>A0A2L1UY56</accession>
<keyword evidence="4" id="KW-0238">DNA-binding</keyword>
<dbReference type="Gene3D" id="3.40.190.290">
    <property type="match status" value="1"/>
</dbReference>
<feature type="domain" description="HTH lysR-type" evidence="6">
    <location>
        <begin position="2"/>
        <end position="59"/>
    </location>
</feature>
<keyword evidence="7" id="KW-0614">Plasmid</keyword>
<evidence type="ECO:0000313" key="7">
    <source>
        <dbReference type="EMBL" id="AVF37882.1"/>
    </source>
</evidence>
<dbReference type="PROSITE" id="PS50931">
    <property type="entry name" value="HTH_LYSR"/>
    <property type="match status" value="1"/>
</dbReference>
<protein>
    <submittedName>
        <fullName evidence="7">LysR family transcriptional regulator</fullName>
    </submittedName>
</protein>
<dbReference type="InterPro" id="IPR000847">
    <property type="entry name" value="LysR_HTH_N"/>
</dbReference>
<name>A0A2L1UY56_9GAMM</name>
<dbReference type="InterPro" id="IPR036390">
    <property type="entry name" value="WH_DNA-bd_sf"/>
</dbReference>
<dbReference type="KEGG" id="rox:BV494_23675"/>
<gene>
    <name evidence="7" type="ORF">BV494_23675</name>
</gene>
<dbReference type="InterPro" id="IPR036388">
    <property type="entry name" value="WH-like_DNA-bd_sf"/>
</dbReference>
<dbReference type="FunFam" id="1.10.10.10:FF:000001">
    <property type="entry name" value="LysR family transcriptional regulator"/>
    <property type="match status" value="1"/>
</dbReference>
<dbReference type="Pfam" id="PF03466">
    <property type="entry name" value="LysR_substrate"/>
    <property type="match status" value="1"/>
</dbReference>
<organism evidence="7 8">
    <name type="scientific">Rahnella sikkimica</name>
    <dbReference type="NCBI Taxonomy" id="1805933"/>
    <lineage>
        <taxon>Bacteria</taxon>
        <taxon>Pseudomonadati</taxon>
        <taxon>Pseudomonadota</taxon>
        <taxon>Gammaproteobacteria</taxon>
        <taxon>Enterobacterales</taxon>
        <taxon>Yersiniaceae</taxon>
        <taxon>Rahnella</taxon>
    </lineage>
</organism>
<dbReference type="PRINTS" id="PR00039">
    <property type="entry name" value="HTHLYSR"/>
</dbReference>
<dbReference type="PANTHER" id="PTHR30419">
    <property type="entry name" value="HTH-TYPE TRANSCRIPTIONAL REGULATOR YBHD"/>
    <property type="match status" value="1"/>
</dbReference>
<keyword evidence="8" id="KW-1185">Reference proteome</keyword>
<geneLocation type="plasmid" evidence="7 8">
    <name>unnamed1</name>
</geneLocation>
<dbReference type="GO" id="GO:0005829">
    <property type="term" value="C:cytosol"/>
    <property type="evidence" value="ECO:0007669"/>
    <property type="project" value="TreeGrafter"/>
</dbReference>
<reference evidence="8" key="1">
    <citation type="submission" date="2017-01" db="EMBL/GenBank/DDBJ databases">
        <title>Genome sequence of Rouxiella sp. ERMR1:05.</title>
        <authorList>
            <person name="Kumar R."/>
            <person name="Singh D."/>
            <person name="Kumar S."/>
        </authorList>
    </citation>
    <scope>NUCLEOTIDE SEQUENCE [LARGE SCALE GENOMIC DNA]</scope>
    <source>
        <strain evidence="8">ERMR1:05</strain>
        <plasmid evidence="8">unnamed1</plasmid>
    </source>
</reference>
<evidence type="ECO:0000256" key="3">
    <source>
        <dbReference type="ARBA" id="ARBA00023015"/>
    </source>
</evidence>
<dbReference type="AlphaFoldDB" id="A0A2L1UY56"/>
<dbReference type="SUPFAM" id="SSF46785">
    <property type="entry name" value="Winged helix' DNA-binding domain"/>
    <property type="match status" value="1"/>
</dbReference>
<comment type="similarity">
    <text evidence="1">Belongs to the LysR transcriptional regulatory family.</text>
</comment>
<keyword evidence="2" id="KW-0678">Repressor</keyword>
<dbReference type="PANTHER" id="PTHR30419:SF28">
    <property type="entry name" value="HTH-TYPE TRANSCRIPTIONAL REGULATOR BSDA"/>
    <property type="match status" value="1"/>
</dbReference>
<proteinExistence type="inferred from homology"/>
<dbReference type="InterPro" id="IPR005119">
    <property type="entry name" value="LysR_subst-bd"/>
</dbReference>
<dbReference type="OrthoDB" id="6621862at2"/>
<dbReference type="InterPro" id="IPR050950">
    <property type="entry name" value="HTH-type_LysR_regulators"/>
</dbReference>
<dbReference type="RefSeq" id="WP_104925217.1">
    <property type="nucleotide sequence ID" value="NZ_CP019063.1"/>
</dbReference>
<dbReference type="Proteomes" id="UP000239197">
    <property type="component" value="Plasmid unnamed1"/>
</dbReference>
<evidence type="ECO:0000313" key="8">
    <source>
        <dbReference type="Proteomes" id="UP000239197"/>
    </source>
</evidence>
<dbReference type="GO" id="GO:0003700">
    <property type="term" value="F:DNA-binding transcription factor activity"/>
    <property type="evidence" value="ECO:0007669"/>
    <property type="project" value="InterPro"/>
</dbReference>
<dbReference type="Pfam" id="PF00126">
    <property type="entry name" value="HTH_1"/>
    <property type="match status" value="1"/>
</dbReference>
<sequence length="307" mass="34346">MINNRDLDYFVTAAEMMNLRLASQNLNITQPALSKSITRLEKELGIKLFKRAGRGLELTEAGRILYQRGLALQNSYLEMAEVMTELSSGAGGIVRVGVSGSATQFLLPEICKTLQLQVPNVKLEIQIGMNDVLFTLMERHVIDIIIGPLVNYESPVVQVPVTADRVVVAASRDHPLAGRPVSLRDMSRYGWILPAKTVSMRQWLDKMFYENHCPLPDVKVEISSLASVPGLIAKSGLLSFLSENILVEEEFISRLIRIDNDQLMMPRRVGITWREGAFLSPATQKVIEVTQNVGQKMQSEARRILEE</sequence>
<dbReference type="SUPFAM" id="SSF53850">
    <property type="entry name" value="Periplasmic binding protein-like II"/>
    <property type="match status" value="1"/>
</dbReference>
<evidence type="ECO:0000256" key="2">
    <source>
        <dbReference type="ARBA" id="ARBA00022491"/>
    </source>
</evidence>
<evidence type="ECO:0000256" key="1">
    <source>
        <dbReference type="ARBA" id="ARBA00009437"/>
    </source>
</evidence>
<keyword evidence="5" id="KW-0804">Transcription</keyword>
<keyword evidence="3" id="KW-0805">Transcription regulation</keyword>